<protein>
    <recommendedName>
        <fullName evidence="3">Cytochrome P450</fullName>
    </recommendedName>
</protein>
<dbReference type="AlphaFoldDB" id="A0A4Q9PYH0"/>
<dbReference type="GO" id="GO:0016705">
    <property type="term" value="F:oxidoreductase activity, acting on paired donors, with incorporation or reduction of molecular oxygen"/>
    <property type="evidence" value="ECO:0007669"/>
    <property type="project" value="InterPro"/>
</dbReference>
<evidence type="ECO:0000313" key="1">
    <source>
        <dbReference type="EMBL" id="TBU59813.1"/>
    </source>
</evidence>
<dbReference type="Gene3D" id="1.10.630.10">
    <property type="entry name" value="Cytochrome P450"/>
    <property type="match status" value="1"/>
</dbReference>
<organism evidence="1 2">
    <name type="scientific">Dichomitus squalens</name>
    <dbReference type="NCBI Taxonomy" id="114155"/>
    <lineage>
        <taxon>Eukaryota</taxon>
        <taxon>Fungi</taxon>
        <taxon>Dikarya</taxon>
        <taxon>Basidiomycota</taxon>
        <taxon>Agaricomycotina</taxon>
        <taxon>Agaricomycetes</taxon>
        <taxon>Polyporales</taxon>
        <taxon>Polyporaceae</taxon>
        <taxon>Dichomitus</taxon>
    </lineage>
</organism>
<proteinExistence type="predicted"/>
<evidence type="ECO:0008006" key="3">
    <source>
        <dbReference type="Google" id="ProtNLM"/>
    </source>
</evidence>
<keyword evidence="2" id="KW-1185">Reference proteome</keyword>
<gene>
    <name evidence="1" type="ORF">BD310DRAFT_373833</name>
</gene>
<dbReference type="InterPro" id="IPR036396">
    <property type="entry name" value="Cyt_P450_sf"/>
</dbReference>
<accession>A0A4Q9PYH0</accession>
<reference evidence="1 2" key="1">
    <citation type="submission" date="2019-01" db="EMBL/GenBank/DDBJ databases">
        <title>Draft genome sequences of three monokaryotic isolates of the white-rot basidiomycete fungus Dichomitus squalens.</title>
        <authorList>
            <consortium name="DOE Joint Genome Institute"/>
            <person name="Lopez S.C."/>
            <person name="Andreopoulos B."/>
            <person name="Pangilinan J."/>
            <person name="Lipzen A."/>
            <person name="Riley R."/>
            <person name="Ahrendt S."/>
            <person name="Ng V."/>
            <person name="Barry K."/>
            <person name="Daum C."/>
            <person name="Grigoriev I.V."/>
            <person name="Hilden K.S."/>
            <person name="Makela M.R."/>
            <person name="de Vries R.P."/>
        </authorList>
    </citation>
    <scope>NUCLEOTIDE SEQUENCE [LARGE SCALE GENOMIC DNA]</scope>
    <source>
        <strain evidence="1 2">CBS 464.89</strain>
    </source>
</reference>
<dbReference type="Proteomes" id="UP000292082">
    <property type="component" value="Unassembled WGS sequence"/>
</dbReference>
<dbReference type="SUPFAM" id="SSF48264">
    <property type="entry name" value="Cytochrome P450"/>
    <property type="match status" value="1"/>
</dbReference>
<sequence length="77" mass="8379">MGSLLALILIVLAVLAALVVRARWLRRTAALPLPPGPPGYPIIGNLLDVPSHDMELAFRGLNAQYVDDCSWHAQGRH</sequence>
<name>A0A4Q9PYH0_9APHY</name>
<dbReference type="EMBL" id="ML145110">
    <property type="protein sequence ID" value="TBU59813.1"/>
    <property type="molecule type" value="Genomic_DNA"/>
</dbReference>
<evidence type="ECO:0000313" key="2">
    <source>
        <dbReference type="Proteomes" id="UP000292082"/>
    </source>
</evidence>
<dbReference type="GO" id="GO:0005506">
    <property type="term" value="F:iron ion binding"/>
    <property type="evidence" value="ECO:0007669"/>
    <property type="project" value="InterPro"/>
</dbReference>
<dbReference type="GO" id="GO:0020037">
    <property type="term" value="F:heme binding"/>
    <property type="evidence" value="ECO:0007669"/>
    <property type="project" value="InterPro"/>
</dbReference>
<dbReference type="GO" id="GO:0004497">
    <property type="term" value="F:monooxygenase activity"/>
    <property type="evidence" value="ECO:0007669"/>
    <property type="project" value="InterPro"/>
</dbReference>